<evidence type="ECO:0000256" key="1">
    <source>
        <dbReference type="ARBA" id="ARBA00006461"/>
    </source>
</evidence>
<dbReference type="OMA" id="SISELWI"/>
<dbReference type="RefSeq" id="XP_010254666.1">
    <property type="nucleotide sequence ID" value="XM_010256364.2"/>
</dbReference>
<dbReference type="GO" id="GO:0006334">
    <property type="term" value="P:nucleosome assembly"/>
    <property type="evidence" value="ECO:0000318"/>
    <property type="project" value="GO_Central"/>
</dbReference>
<feature type="compositionally biased region" description="Basic and acidic residues" evidence="4">
    <location>
        <begin position="77"/>
        <end position="86"/>
    </location>
</feature>
<feature type="compositionally biased region" description="Basic and acidic residues" evidence="4">
    <location>
        <begin position="1"/>
        <end position="13"/>
    </location>
</feature>
<dbReference type="OrthoDB" id="6259853at2759"/>
<dbReference type="GO" id="GO:0003677">
    <property type="term" value="F:DNA binding"/>
    <property type="evidence" value="ECO:0000318"/>
    <property type="project" value="GO_Central"/>
</dbReference>
<dbReference type="GeneID" id="104595583"/>
<sequence>MRGYSRAELHQRDEELDEYEEGGEDQEGEADEYEDEVEEEDPKPTKEELQYLQLRQKLKETLRKKYKKESGAVPSKTQEEKKKKLPYDNYGSFFGPSKPVIAQRVLEESKSILETRHLVSRISSSHHTNKKGSASITSGTKPSVHDKPPKIINELQRKVQKLKDTRNYSFLFSDDAELPSPAKEHPPRNVSVPSSDARSAQVPLKSKQSMNKPSRPVSNGHEERKHVSVNHKMPPKVGLQKVAPTNRPKSISADPKRQLGSNSESGPGRPVGSKGLSSKIPVPAAYKKPSVVGAKSSLPGVQKVPSLKLNSSVQKQHSEQKRDFYQPDKAKVISKQPVSSSKPQIKPPNQIPRHATMGEHCPKRKPVKRYSDEDDDDEGVQAISMIRKMFGYNPNKYAGRDEDDSDMEANFDDIQREERKSARIAKEEDERELRLIEEEERRERLRKLKKRKL</sequence>
<dbReference type="RefSeq" id="XP_010254665.1">
    <property type="nucleotide sequence ID" value="XM_010256363.1"/>
</dbReference>
<dbReference type="GO" id="GO:0042393">
    <property type="term" value="F:histone binding"/>
    <property type="evidence" value="ECO:0000318"/>
    <property type="project" value="GO_Central"/>
</dbReference>
<organism evidence="5 7">
    <name type="scientific">Nelumbo nucifera</name>
    <name type="common">Sacred lotus</name>
    <dbReference type="NCBI Taxonomy" id="4432"/>
    <lineage>
        <taxon>Eukaryota</taxon>
        <taxon>Viridiplantae</taxon>
        <taxon>Streptophyta</taxon>
        <taxon>Embryophyta</taxon>
        <taxon>Tracheophyta</taxon>
        <taxon>Spermatophyta</taxon>
        <taxon>Magnoliopsida</taxon>
        <taxon>Proteales</taxon>
        <taxon>Nelumbonaceae</taxon>
        <taxon>Nelumbo</taxon>
    </lineage>
</organism>
<feature type="coiled-coil region" evidence="3">
    <location>
        <begin position="419"/>
        <end position="446"/>
    </location>
</feature>
<keyword evidence="5" id="KW-1185">Reference proteome</keyword>
<dbReference type="eggNOG" id="ENOG502QRJX">
    <property type="taxonomic scope" value="Eukaryota"/>
</dbReference>
<proteinExistence type="inferred from homology"/>
<dbReference type="GO" id="GO:0006360">
    <property type="term" value="P:transcription by RNA polymerase I"/>
    <property type="evidence" value="ECO:0000318"/>
    <property type="project" value="GO_Central"/>
</dbReference>
<accession>A0A1U7ZRM5</accession>
<feature type="region of interest" description="Disordered" evidence="4">
    <location>
        <begin position="119"/>
        <end position="150"/>
    </location>
</feature>
<evidence type="ECO:0000313" key="6">
    <source>
        <dbReference type="RefSeq" id="XP_010254665.1"/>
    </source>
</evidence>
<evidence type="ECO:0000256" key="4">
    <source>
        <dbReference type="SAM" id="MobiDB-lite"/>
    </source>
</evidence>
<evidence type="ECO:0000313" key="5">
    <source>
        <dbReference type="Proteomes" id="UP000189703"/>
    </source>
</evidence>
<feature type="compositionally biased region" description="Basic and acidic residues" evidence="4">
    <location>
        <begin position="316"/>
        <end position="331"/>
    </location>
</feature>
<dbReference type="PANTHER" id="PTHR22691">
    <property type="entry name" value="YEAST SPT2-RELATED"/>
    <property type="match status" value="1"/>
</dbReference>
<gene>
    <name evidence="6 7" type="primary">LOC104595583</name>
</gene>
<keyword evidence="2 3" id="KW-0175">Coiled coil</keyword>
<dbReference type="Pfam" id="PF08243">
    <property type="entry name" value="SPT2"/>
    <property type="match status" value="1"/>
</dbReference>
<protein>
    <submittedName>
        <fullName evidence="6 7">Protein spt2-like</fullName>
    </submittedName>
</protein>
<reference evidence="6 7" key="1">
    <citation type="submission" date="2025-04" db="UniProtKB">
        <authorList>
            <consortium name="RefSeq"/>
        </authorList>
    </citation>
    <scope>IDENTIFICATION</scope>
</reference>
<dbReference type="GO" id="GO:0005730">
    <property type="term" value="C:nucleolus"/>
    <property type="evidence" value="ECO:0000318"/>
    <property type="project" value="GO_Central"/>
</dbReference>
<evidence type="ECO:0000256" key="2">
    <source>
        <dbReference type="ARBA" id="ARBA00023054"/>
    </source>
</evidence>
<evidence type="ECO:0000256" key="3">
    <source>
        <dbReference type="SAM" id="Coils"/>
    </source>
</evidence>
<evidence type="ECO:0000313" key="7">
    <source>
        <dbReference type="RefSeq" id="XP_010254666.1"/>
    </source>
</evidence>
<feature type="region of interest" description="Disordered" evidence="4">
    <location>
        <begin position="176"/>
        <end position="377"/>
    </location>
</feature>
<dbReference type="Proteomes" id="UP000189703">
    <property type="component" value="Unplaced"/>
</dbReference>
<dbReference type="PANTHER" id="PTHR22691:SF8">
    <property type="entry name" value="PROTEIN SPT2 HOMOLOG"/>
    <property type="match status" value="1"/>
</dbReference>
<dbReference type="KEGG" id="nnu:104595583"/>
<feature type="compositionally biased region" description="Polar residues" evidence="4">
    <location>
        <begin position="121"/>
        <end position="141"/>
    </location>
</feature>
<dbReference type="STRING" id="4432.A0A1U7ZRM5"/>
<dbReference type="InterPro" id="IPR013256">
    <property type="entry name" value="Chromatin_SPT2"/>
</dbReference>
<dbReference type="SMART" id="SM00784">
    <property type="entry name" value="SPT2"/>
    <property type="match status" value="1"/>
</dbReference>
<feature type="region of interest" description="Disordered" evidence="4">
    <location>
        <begin position="64"/>
        <end position="89"/>
    </location>
</feature>
<comment type="similarity">
    <text evidence="1">Belongs to the SPT2 family.</text>
</comment>
<feature type="compositionally biased region" description="Acidic residues" evidence="4">
    <location>
        <begin position="14"/>
        <end position="41"/>
    </location>
</feature>
<name>A0A1U7ZRM5_NELNU</name>
<feature type="region of interest" description="Disordered" evidence="4">
    <location>
        <begin position="1"/>
        <end position="49"/>
    </location>
</feature>
<dbReference type="AlphaFoldDB" id="A0A1U7ZRM5"/>